<keyword evidence="2" id="KW-0812">Transmembrane</keyword>
<keyword evidence="4" id="KW-1185">Reference proteome</keyword>
<feature type="region of interest" description="Disordered" evidence="1">
    <location>
        <begin position="244"/>
        <end position="278"/>
    </location>
</feature>
<organism evidence="3 4">
    <name type="scientific">Magallana gigas</name>
    <name type="common">Pacific oyster</name>
    <name type="synonym">Crassostrea gigas</name>
    <dbReference type="NCBI Taxonomy" id="29159"/>
    <lineage>
        <taxon>Eukaryota</taxon>
        <taxon>Metazoa</taxon>
        <taxon>Spiralia</taxon>
        <taxon>Lophotrochozoa</taxon>
        <taxon>Mollusca</taxon>
        <taxon>Bivalvia</taxon>
        <taxon>Autobranchia</taxon>
        <taxon>Pteriomorphia</taxon>
        <taxon>Ostreida</taxon>
        <taxon>Ostreoidea</taxon>
        <taxon>Ostreidae</taxon>
        <taxon>Magallana</taxon>
    </lineage>
</organism>
<feature type="region of interest" description="Disordered" evidence="1">
    <location>
        <begin position="172"/>
        <end position="209"/>
    </location>
</feature>
<evidence type="ECO:0000256" key="2">
    <source>
        <dbReference type="SAM" id="Phobius"/>
    </source>
</evidence>
<proteinExistence type="predicted"/>
<evidence type="ECO:0000313" key="3">
    <source>
        <dbReference type="EnsemblMetazoa" id="G18349.1:cds"/>
    </source>
</evidence>
<dbReference type="AlphaFoldDB" id="A0A8W8JFR8"/>
<evidence type="ECO:0000256" key="1">
    <source>
        <dbReference type="SAM" id="MobiDB-lite"/>
    </source>
</evidence>
<dbReference type="Proteomes" id="UP000005408">
    <property type="component" value="Unassembled WGS sequence"/>
</dbReference>
<sequence length="278" mass="30489">MMKHGTPVFVDFYKISRPCTCIVTPSFDGQLLVVSREAVEYACNTEVAVQNTSIIGCPTNVMSFLLLNVTINQTVDVRARYVSPSTPGTFQHCMGFQRNDIIAGSAAGGAIILVGLVVLILILMKRLRSAKYKERSSEGDKVNNNEIFDSSPELPDNPLYLSSQSLDELGYSSEQEKQLGLPPTDSNTKKKINSNCDVPPNNKPLDNGASSMPVYAVSKKSKDRTPEVGTGDVYAEVCKPSRDTAQFPERKRNENGVLYTEVEQNPAATKQTPMTEIK</sequence>
<dbReference type="EnsemblMetazoa" id="G18349.1">
    <property type="protein sequence ID" value="G18349.1:cds"/>
    <property type="gene ID" value="G18349"/>
</dbReference>
<protein>
    <submittedName>
        <fullName evidence="3">Uncharacterized protein</fullName>
    </submittedName>
</protein>
<reference evidence="3" key="1">
    <citation type="submission" date="2022-08" db="UniProtKB">
        <authorList>
            <consortium name="EnsemblMetazoa"/>
        </authorList>
    </citation>
    <scope>IDENTIFICATION</scope>
    <source>
        <strain evidence="3">05x7-T-G4-1.051#20</strain>
    </source>
</reference>
<feature type="compositionally biased region" description="Basic and acidic residues" evidence="1">
    <location>
        <begin position="133"/>
        <end position="143"/>
    </location>
</feature>
<feature type="transmembrane region" description="Helical" evidence="2">
    <location>
        <begin position="101"/>
        <end position="123"/>
    </location>
</feature>
<keyword evidence="2" id="KW-1133">Transmembrane helix</keyword>
<evidence type="ECO:0000313" key="4">
    <source>
        <dbReference type="Proteomes" id="UP000005408"/>
    </source>
</evidence>
<feature type="compositionally biased region" description="Polar residues" evidence="1">
    <location>
        <begin position="262"/>
        <end position="278"/>
    </location>
</feature>
<feature type="region of interest" description="Disordered" evidence="1">
    <location>
        <begin position="133"/>
        <end position="159"/>
    </location>
</feature>
<accession>A0A8W8JFR8</accession>
<keyword evidence="2" id="KW-0472">Membrane</keyword>
<name>A0A8W8JFR8_MAGGI</name>